<keyword evidence="9" id="KW-1185">Reference proteome</keyword>
<evidence type="ECO:0000256" key="4">
    <source>
        <dbReference type="ARBA" id="ARBA00022989"/>
    </source>
</evidence>
<feature type="transmembrane region" description="Helical" evidence="7">
    <location>
        <begin position="7"/>
        <end position="25"/>
    </location>
</feature>
<feature type="region of interest" description="Disordered" evidence="6">
    <location>
        <begin position="81"/>
        <end position="117"/>
    </location>
</feature>
<evidence type="ECO:0000256" key="3">
    <source>
        <dbReference type="ARBA" id="ARBA00022692"/>
    </source>
</evidence>
<organism evidence="8 9">
    <name type="scientific">Lojkania enalia</name>
    <dbReference type="NCBI Taxonomy" id="147567"/>
    <lineage>
        <taxon>Eukaryota</taxon>
        <taxon>Fungi</taxon>
        <taxon>Dikarya</taxon>
        <taxon>Ascomycota</taxon>
        <taxon>Pezizomycotina</taxon>
        <taxon>Dothideomycetes</taxon>
        <taxon>Pleosporomycetidae</taxon>
        <taxon>Pleosporales</taxon>
        <taxon>Pleosporales incertae sedis</taxon>
        <taxon>Lojkania</taxon>
    </lineage>
</organism>
<dbReference type="PANTHER" id="PTHR21659:SF42">
    <property type="entry name" value="UPF0057 MEMBRANE PROTEIN ZK632.10-RELATED"/>
    <property type="match status" value="1"/>
</dbReference>
<evidence type="ECO:0000256" key="7">
    <source>
        <dbReference type="SAM" id="Phobius"/>
    </source>
</evidence>
<proteinExistence type="inferred from homology"/>
<evidence type="ECO:0000256" key="5">
    <source>
        <dbReference type="ARBA" id="ARBA00023136"/>
    </source>
</evidence>
<keyword evidence="4 7" id="KW-1133">Transmembrane helix</keyword>
<dbReference type="OrthoDB" id="2152119at2759"/>
<feature type="transmembrane region" description="Helical" evidence="7">
    <location>
        <begin position="31"/>
        <end position="52"/>
    </location>
</feature>
<dbReference type="AlphaFoldDB" id="A0A9P4NAE3"/>
<comment type="caution">
    <text evidence="8">The sequence shown here is derived from an EMBL/GenBank/DDBJ whole genome shotgun (WGS) entry which is preliminary data.</text>
</comment>
<sequence length="117" mass="12877">MGFVKTILLIVVTIFVPPLGVFLIAGCGVDLLINILLTILGYLPGHIHAFYLEYIYFKRKDEIRAGIYDGRSAPGVYSERVQRGGRHRIPTQQTQPVSGPPGAGYVDARGTEYGTVR</sequence>
<name>A0A9P4NAE3_9PLEO</name>
<dbReference type="Pfam" id="PF01679">
    <property type="entry name" value="Pmp3"/>
    <property type="match status" value="1"/>
</dbReference>
<evidence type="ECO:0000256" key="1">
    <source>
        <dbReference type="ARBA" id="ARBA00004370"/>
    </source>
</evidence>
<evidence type="ECO:0000256" key="2">
    <source>
        <dbReference type="ARBA" id="ARBA00009530"/>
    </source>
</evidence>
<keyword evidence="5 7" id="KW-0472">Membrane</keyword>
<dbReference type="PANTHER" id="PTHR21659">
    <property type="entry name" value="HYDROPHOBIC PROTEIN RCI2 LOW TEMPERATURE AND SALT RESPONSIVE PROTEIN LTI6 -RELATED"/>
    <property type="match status" value="1"/>
</dbReference>
<dbReference type="InterPro" id="IPR000612">
    <property type="entry name" value="PMP3"/>
</dbReference>
<protein>
    <submittedName>
        <fullName evidence="8">Stress response RCI peptide</fullName>
    </submittedName>
</protein>
<gene>
    <name evidence="8" type="ORF">CC78DRAFT_529319</name>
</gene>
<accession>A0A9P4NAE3</accession>
<evidence type="ECO:0000256" key="6">
    <source>
        <dbReference type="SAM" id="MobiDB-lite"/>
    </source>
</evidence>
<reference evidence="9" key="1">
    <citation type="journal article" date="2020" name="Stud. Mycol.">
        <title>101 Dothideomycetes genomes: A test case for predicting lifestyles and emergence of pathogens.</title>
        <authorList>
            <person name="Haridas S."/>
            <person name="Albert R."/>
            <person name="Binder M."/>
            <person name="Bloem J."/>
            <person name="LaButti K."/>
            <person name="Salamov A."/>
            <person name="Andreopoulos B."/>
            <person name="Baker S."/>
            <person name="Barry K."/>
            <person name="Bills G."/>
            <person name="Bluhm B."/>
            <person name="Cannon C."/>
            <person name="Castanera R."/>
            <person name="Culley D."/>
            <person name="Daum C."/>
            <person name="Ezra D."/>
            <person name="Gonzalez J."/>
            <person name="Henrissat B."/>
            <person name="Kuo A."/>
            <person name="Liang C."/>
            <person name="Lipzen A."/>
            <person name="Lutzoni F."/>
            <person name="Magnuson J."/>
            <person name="Mondo S."/>
            <person name="Nolan M."/>
            <person name="Ohm R."/>
            <person name="Pangilinan J."/>
            <person name="Park H.-J."/>
            <person name="Ramirez L."/>
            <person name="Alfaro M."/>
            <person name="Sun H."/>
            <person name="Tritt A."/>
            <person name="Yoshinaga Y."/>
            <person name="Zwiers L.-H."/>
            <person name="Turgeon B."/>
            <person name="Goodwin S."/>
            <person name="Spatafora J."/>
            <person name="Crous P."/>
            <person name="Grigoriev I."/>
        </authorList>
    </citation>
    <scope>NUCLEOTIDE SEQUENCE [LARGE SCALE GENOMIC DNA]</scope>
    <source>
        <strain evidence="9">CBS 304.66</strain>
    </source>
</reference>
<comment type="subcellular location">
    <subcellularLocation>
        <location evidence="1">Membrane</location>
    </subcellularLocation>
</comment>
<dbReference type="PROSITE" id="PS51257">
    <property type="entry name" value="PROKAR_LIPOPROTEIN"/>
    <property type="match status" value="1"/>
</dbReference>
<dbReference type="EMBL" id="ML986582">
    <property type="protein sequence ID" value="KAF2269582.1"/>
    <property type="molecule type" value="Genomic_DNA"/>
</dbReference>
<keyword evidence="3 7" id="KW-0812">Transmembrane</keyword>
<evidence type="ECO:0000313" key="8">
    <source>
        <dbReference type="EMBL" id="KAF2269582.1"/>
    </source>
</evidence>
<comment type="similarity">
    <text evidence="2">Belongs to the UPF0057 (PMP3) family.</text>
</comment>
<dbReference type="PROSITE" id="PS01309">
    <property type="entry name" value="UPF0057"/>
    <property type="match status" value="1"/>
</dbReference>
<evidence type="ECO:0000313" key="9">
    <source>
        <dbReference type="Proteomes" id="UP000800093"/>
    </source>
</evidence>
<dbReference type="Proteomes" id="UP000800093">
    <property type="component" value="Unassembled WGS sequence"/>
</dbReference>
<dbReference type="GO" id="GO:0016020">
    <property type="term" value="C:membrane"/>
    <property type="evidence" value="ECO:0007669"/>
    <property type="project" value="UniProtKB-SubCell"/>
</dbReference>